<feature type="region of interest" description="Disordered" evidence="1">
    <location>
        <begin position="1"/>
        <end position="79"/>
    </location>
</feature>
<feature type="non-terminal residue" evidence="2">
    <location>
        <position position="79"/>
    </location>
</feature>
<sequence>EIRNSKAYKEYHACAMGEAAPKPKVSTDEGTGSKPGVPDVPSDDSKEELSWNSSDDEDVGSHEEGKESDESDDDRDEGS</sequence>
<feature type="compositionally biased region" description="Basic and acidic residues" evidence="1">
    <location>
        <begin position="1"/>
        <end position="12"/>
    </location>
</feature>
<gene>
    <name evidence="2" type="ORF">Tci_919738</name>
</gene>
<feature type="compositionally biased region" description="Acidic residues" evidence="1">
    <location>
        <begin position="66"/>
        <end position="79"/>
    </location>
</feature>
<feature type="non-terminal residue" evidence="2">
    <location>
        <position position="1"/>
    </location>
</feature>
<reference evidence="2" key="1">
    <citation type="journal article" date="2019" name="Sci. Rep.">
        <title>Draft genome of Tanacetum cinerariifolium, the natural source of mosquito coil.</title>
        <authorList>
            <person name="Yamashiro T."/>
            <person name="Shiraishi A."/>
            <person name="Satake H."/>
            <person name="Nakayama K."/>
        </authorList>
    </citation>
    <scope>NUCLEOTIDE SEQUENCE</scope>
</reference>
<proteinExistence type="predicted"/>
<dbReference type="EMBL" id="BKCJ011707343">
    <property type="protein sequence ID" value="GFD47769.1"/>
    <property type="molecule type" value="Genomic_DNA"/>
</dbReference>
<evidence type="ECO:0000313" key="2">
    <source>
        <dbReference type="EMBL" id="GFD47769.1"/>
    </source>
</evidence>
<protein>
    <submittedName>
        <fullName evidence="2">Uncharacterized protein</fullName>
    </submittedName>
</protein>
<comment type="caution">
    <text evidence="2">The sequence shown here is derived from an EMBL/GenBank/DDBJ whole genome shotgun (WGS) entry which is preliminary data.</text>
</comment>
<organism evidence="2">
    <name type="scientific">Tanacetum cinerariifolium</name>
    <name type="common">Dalmatian daisy</name>
    <name type="synonym">Chrysanthemum cinerariifolium</name>
    <dbReference type="NCBI Taxonomy" id="118510"/>
    <lineage>
        <taxon>Eukaryota</taxon>
        <taxon>Viridiplantae</taxon>
        <taxon>Streptophyta</taxon>
        <taxon>Embryophyta</taxon>
        <taxon>Tracheophyta</taxon>
        <taxon>Spermatophyta</taxon>
        <taxon>Magnoliopsida</taxon>
        <taxon>eudicotyledons</taxon>
        <taxon>Gunneridae</taxon>
        <taxon>Pentapetalae</taxon>
        <taxon>asterids</taxon>
        <taxon>campanulids</taxon>
        <taxon>Asterales</taxon>
        <taxon>Asteraceae</taxon>
        <taxon>Asteroideae</taxon>
        <taxon>Anthemideae</taxon>
        <taxon>Anthemidinae</taxon>
        <taxon>Tanacetum</taxon>
    </lineage>
</organism>
<name>A0A699WLN3_TANCI</name>
<evidence type="ECO:0000256" key="1">
    <source>
        <dbReference type="SAM" id="MobiDB-lite"/>
    </source>
</evidence>
<dbReference type="AlphaFoldDB" id="A0A699WLN3"/>
<accession>A0A699WLN3</accession>